<gene>
    <name evidence="1" type="ORF">EGT73_17655</name>
</gene>
<protein>
    <submittedName>
        <fullName evidence="1">Uncharacterized protein</fullName>
    </submittedName>
</protein>
<evidence type="ECO:0000313" key="1">
    <source>
        <dbReference type="EMBL" id="RSE17033.1"/>
    </source>
</evidence>
<proteinExistence type="predicted"/>
<sequence length="118" mass="14012">MSKLSLELQTDLKNKAINLCCDITKLFDEFNSKKRKTDKSWRNLNVNTQKLIGVMQHELNAQLKLMSEIQLKNEYLTYWRELWFVEKTKIIDKYYDITKVVDLSIPDYFISNSAKKGN</sequence>
<dbReference type="RefSeq" id="WP_125275016.1">
    <property type="nucleotide sequence ID" value="NZ_RHXE01000078.1"/>
</dbReference>
<accession>A0A427UJF0</accession>
<evidence type="ECO:0000313" key="2">
    <source>
        <dbReference type="Proteomes" id="UP000277537"/>
    </source>
</evidence>
<name>A0A427UJF0_ACIJO</name>
<dbReference type="AlphaFoldDB" id="A0A427UJF0"/>
<dbReference type="Proteomes" id="UP000277537">
    <property type="component" value="Unassembled WGS sequence"/>
</dbReference>
<comment type="caution">
    <text evidence="1">The sequence shown here is derived from an EMBL/GenBank/DDBJ whole genome shotgun (WGS) entry which is preliminary data.</text>
</comment>
<organism evidence="1 2">
    <name type="scientific">Acinetobacter johnsonii</name>
    <dbReference type="NCBI Taxonomy" id="40214"/>
    <lineage>
        <taxon>Bacteria</taxon>
        <taxon>Pseudomonadati</taxon>
        <taxon>Pseudomonadota</taxon>
        <taxon>Gammaproteobacteria</taxon>
        <taxon>Moraxellales</taxon>
        <taxon>Moraxellaceae</taxon>
        <taxon>Acinetobacter</taxon>
    </lineage>
</organism>
<reference evidence="1 2" key="1">
    <citation type="submission" date="2018-10" db="EMBL/GenBank/DDBJ databases">
        <title>Transmission dynamics of multidrug resistant bacteria on intensive care unit surfaces.</title>
        <authorList>
            <person name="D'Souza A.W."/>
            <person name="Potter R.F."/>
            <person name="Wallace M."/>
            <person name="Shupe A."/>
            <person name="Patel S."/>
            <person name="Sun S."/>
            <person name="Gul D."/>
            <person name="Kwon J.H."/>
            <person name="Andleeb S."/>
            <person name="Burnham C.-A.D."/>
            <person name="Dantas G."/>
        </authorList>
    </citation>
    <scope>NUCLEOTIDE SEQUENCE [LARGE SCALE GENOMIC DNA]</scope>
    <source>
        <strain evidence="1 2">AJ_385</strain>
    </source>
</reference>
<dbReference type="EMBL" id="RHXE01000078">
    <property type="protein sequence ID" value="RSE17033.1"/>
    <property type="molecule type" value="Genomic_DNA"/>
</dbReference>